<evidence type="ECO:0000313" key="8">
    <source>
        <dbReference type="Proteomes" id="UP000678228"/>
    </source>
</evidence>
<proteinExistence type="predicted"/>
<evidence type="ECO:0000256" key="2">
    <source>
        <dbReference type="ARBA" id="ARBA00022475"/>
    </source>
</evidence>
<feature type="transmembrane region" description="Helical" evidence="6">
    <location>
        <begin position="486"/>
        <end position="507"/>
    </location>
</feature>
<feature type="transmembrane region" description="Helical" evidence="6">
    <location>
        <begin position="447"/>
        <end position="466"/>
    </location>
</feature>
<sequence length="531" mass="58263">MQEQQRILKGVALLSVAALVAKMLSAAYRIPYQNLAGDLGFYVYQQVYPIYGIVMVLAMYGLPVVFSKQRATLLSRGEEEEAKQLTSLFFYGYLVAALVLWIITYTQASGLAMVMGDPQLVEPIKAISFILFLFPFLSVSRGYQQSKGELYSTAMSHIAEQFIRVVLIIAITIYFVSQGFSAYQIGAGAAYGSIFGAVAGVIVMTMMTKGTWLKEAVFLKGFSLKKAAGTYVNISKQSLFICLSSLLLILFQMVDALTIVRLLEGYGLSSAEAYVTKGIYDRGQPLLQLGTVLTTTFTLALVPMVSKAVALGKRDEANQFQQLSYRLTLIVGGAASLGLMIIIEETNHMLFTNSIGADVLQVMAFVIILSSFFITLSAVLQGYDQIHLPVIAVVTGLVSKVVGHLLFIPIYGIMAAAYSTVFAFIIMISYLLFVARKKRVLYIGELNNFRAILLLLGVMGVVSLLWKNGILSLGIEQTRINDALVALSTVAIGAFVVIGCLMLFSIFSEDEWNAIPKMNKVRSRIKGWCKR</sequence>
<keyword evidence="5 6" id="KW-0472">Membrane</keyword>
<keyword evidence="2" id="KW-1003">Cell membrane</keyword>
<feature type="transmembrane region" description="Helical" evidence="6">
    <location>
        <begin position="239"/>
        <end position="263"/>
    </location>
</feature>
<feature type="transmembrane region" description="Helical" evidence="6">
    <location>
        <begin position="416"/>
        <end position="435"/>
    </location>
</feature>
<feature type="transmembrane region" description="Helical" evidence="6">
    <location>
        <begin position="120"/>
        <end position="137"/>
    </location>
</feature>
<keyword evidence="3 6" id="KW-0812">Transmembrane</keyword>
<protein>
    <submittedName>
        <fullName evidence="7">Polysaccharide biosynthesis protein</fullName>
    </submittedName>
</protein>
<keyword evidence="8" id="KW-1185">Reference proteome</keyword>
<feature type="transmembrane region" description="Helical" evidence="6">
    <location>
        <begin position="50"/>
        <end position="67"/>
    </location>
</feature>
<evidence type="ECO:0000256" key="4">
    <source>
        <dbReference type="ARBA" id="ARBA00022989"/>
    </source>
</evidence>
<feature type="transmembrane region" description="Helical" evidence="6">
    <location>
        <begin position="390"/>
        <end position="410"/>
    </location>
</feature>
<dbReference type="Pfam" id="PF01943">
    <property type="entry name" value="Polysacc_synt"/>
    <property type="match status" value="1"/>
</dbReference>
<gene>
    <name evidence="7" type="ORF">J7W16_20450</name>
</gene>
<feature type="transmembrane region" description="Helical" evidence="6">
    <location>
        <begin position="283"/>
        <end position="302"/>
    </location>
</feature>
<evidence type="ECO:0000256" key="5">
    <source>
        <dbReference type="ARBA" id="ARBA00023136"/>
    </source>
</evidence>
<dbReference type="InterPro" id="IPR002797">
    <property type="entry name" value="Polysacc_synth"/>
</dbReference>
<evidence type="ECO:0000256" key="6">
    <source>
        <dbReference type="SAM" id="Phobius"/>
    </source>
</evidence>
<dbReference type="Proteomes" id="UP000678228">
    <property type="component" value="Unassembled WGS sequence"/>
</dbReference>
<feature type="transmembrane region" description="Helical" evidence="6">
    <location>
        <begin position="158"/>
        <end position="176"/>
    </location>
</feature>
<reference evidence="7" key="1">
    <citation type="submission" date="2021-03" db="EMBL/GenBank/DDBJ databases">
        <title>Bacillus suaedae sp. nov., isolated from Suaeda aralocaspica.</title>
        <authorList>
            <person name="Lei R.F.R."/>
        </authorList>
    </citation>
    <scope>NUCLEOTIDE SEQUENCE</scope>
    <source>
        <strain evidence="7">YZJH907-2</strain>
    </source>
</reference>
<dbReference type="PANTHER" id="PTHR30250:SF29">
    <property type="entry name" value="POLYSACCHARIDE BIOSYNTHESIS PROTEIN C-TERMINAL DOMAIN-CONTAINING PROTEIN"/>
    <property type="match status" value="1"/>
</dbReference>
<dbReference type="RefSeq" id="WP_210599332.1">
    <property type="nucleotide sequence ID" value="NZ_JAGKSQ010000014.1"/>
</dbReference>
<feature type="transmembrane region" description="Helical" evidence="6">
    <location>
        <begin position="88"/>
        <end position="108"/>
    </location>
</feature>
<evidence type="ECO:0000256" key="3">
    <source>
        <dbReference type="ARBA" id="ARBA00022692"/>
    </source>
</evidence>
<dbReference type="InterPro" id="IPR024923">
    <property type="entry name" value="PG_synth_SpoVB"/>
</dbReference>
<comment type="subcellular location">
    <subcellularLocation>
        <location evidence="1">Cell membrane</location>
        <topology evidence="1">Multi-pass membrane protein</topology>
    </subcellularLocation>
</comment>
<name>A0A940WVD4_9BACI</name>
<organism evidence="7 8">
    <name type="scientific">Halalkalibacter suaedae</name>
    <dbReference type="NCBI Taxonomy" id="2822140"/>
    <lineage>
        <taxon>Bacteria</taxon>
        <taxon>Bacillati</taxon>
        <taxon>Bacillota</taxon>
        <taxon>Bacilli</taxon>
        <taxon>Bacillales</taxon>
        <taxon>Bacillaceae</taxon>
        <taxon>Halalkalibacter</taxon>
    </lineage>
</organism>
<dbReference type="EMBL" id="JAGKSQ010000014">
    <property type="protein sequence ID" value="MBP3953479.1"/>
    <property type="molecule type" value="Genomic_DNA"/>
</dbReference>
<dbReference type="GO" id="GO:0005886">
    <property type="term" value="C:plasma membrane"/>
    <property type="evidence" value="ECO:0007669"/>
    <property type="project" value="UniProtKB-SubCell"/>
</dbReference>
<feature type="transmembrane region" description="Helical" evidence="6">
    <location>
        <begin position="363"/>
        <end position="383"/>
    </location>
</feature>
<feature type="transmembrane region" description="Helical" evidence="6">
    <location>
        <begin position="182"/>
        <end position="204"/>
    </location>
</feature>
<feature type="transmembrane region" description="Helical" evidence="6">
    <location>
        <begin position="323"/>
        <end position="343"/>
    </location>
</feature>
<evidence type="ECO:0000313" key="7">
    <source>
        <dbReference type="EMBL" id="MBP3953479.1"/>
    </source>
</evidence>
<evidence type="ECO:0000256" key="1">
    <source>
        <dbReference type="ARBA" id="ARBA00004651"/>
    </source>
</evidence>
<dbReference type="InterPro" id="IPR050833">
    <property type="entry name" value="Poly_Biosynth_Transport"/>
</dbReference>
<accession>A0A940WVD4</accession>
<dbReference type="AlphaFoldDB" id="A0A940WVD4"/>
<dbReference type="PANTHER" id="PTHR30250">
    <property type="entry name" value="PST FAMILY PREDICTED COLANIC ACID TRANSPORTER"/>
    <property type="match status" value="1"/>
</dbReference>
<dbReference type="CDD" id="cd13124">
    <property type="entry name" value="MATE_SpoVB_like"/>
    <property type="match status" value="1"/>
</dbReference>
<keyword evidence="4 6" id="KW-1133">Transmembrane helix</keyword>
<comment type="caution">
    <text evidence="7">The sequence shown here is derived from an EMBL/GenBank/DDBJ whole genome shotgun (WGS) entry which is preliminary data.</text>
</comment>